<dbReference type="InterPro" id="IPR017932">
    <property type="entry name" value="GATase_2_dom"/>
</dbReference>
<dbReference type="RefSeq" id="WP_075276250.1">
    <property type="nucleotide sequence ID" value="NZ_CP016908.1"/>
</dbReference>
<evidence type="ECO:0000256" key="3">
    <source>
        <dbReference type="ARBA" id="ARBA00012737"/>
    </source>
</evidence>
<keyword evidence="5 9" id="KW-0067">ATP-binding</keyword>
<dbReference type="STRING" id="1882918.BCY86_02095"/>
<evidence type="ECO:0000256" key="6">
    <source>
        <dbReference type="ARBA" id="ARBA00022962"/>
    </source>
</evidence>
<evidence type="ECO:0000256" key="5">
    <source>
        <dbReference type="ARBA" id="ARBA00022840"/>
    </source>
</evidence>
<proteinExistence type="inferred from homology"/>
<evidence type="ECO:0000256" key="4">
    <source>
        <dbReference type="ARBA" id="ARBA00022741"/>
    </source>
</evidence>
<evidence type="ECO:0000259" key="11">
    <source>
        <dbReference type="PROSITE" id="PS51278"/>
    </source>
</evidence>
<evidence type="ECO:0000256" key="8">
    <source>
        <dbReference type="PIRSR" id="PIRSR001589-1"/>
    </source>
</evidence>
<dbReference type="InterPro" id="IPR033738">
    <property type="entry name" value="AsnB_N"/>
</dbReference>
<name>A0A1L6MVM9_9BACT</name>
<dbReference type="PANTHER" id="PTHR43284">
    <property type="entry name" value="ASPARAGINE SYNTHETASE (GLUTAMINE-HYDROLYZING)"/>
    <property type="match status" value="1"/>
</dbReference>
<keyword evidence="4 9" id="KW-0547">Nucleotide-binding</keyword>
<evidence type="ECO:0000256" key="7">
    <source>
        <dbReference type="ARBA" id="ARBA00048741"/>
    </source>
</evidence>
<dbReference type="PANTHER" id="PTHR43284:SF1">
    <property type="entry name" value="ASPARAGINE SYNTHETASE"/>
    <property type="match status" value="1"/>
</dbReference>
<feature type="binding site" evidence="9">
    <location>
        <position position="100"/>
    </location>
    <ligand>
        <name>L-glutamine</name>
        <dbReference type="ChEBI" id="CHEBI:58359"/>
    </ligand>
</feature>
<dbReference type="InterPro" id="IPR051786">
    <property type="entry name" value="ASN_synthetase/amidase"/>
</dbReference>
<comment type="pathway">
    <text evidence="1">Amino-acid biosynthesis; L-asparagine biosynthesis; L-asparagine from L-aspartate (L-Gln route): step 1/1.</text>
</comment>
<evidence type="ECO:0000256" key="1">
    <source>
        <dbReference type="ARBA" id="ARBA00005187"/>
    </source>
</evidence>
<dbReference type="Pfam" id="PF00733">
    <property type="entry name" value="Asn_synthase"/>
    <property type="match status" value="1"/>
</dbReference>
<protein>
    <recommendedName>
        <fullName evidence="3">asparagine synthase (glutamine-hydrolyzing)</fullName>
        <ecNumber evidence="3">6.3.5.4</ecNumber>
    </recommendedName>
</protein>
<dbReference type="EMBL" id="CP016908">
    <property type="protein sequence ID" value="APR99603.1"/>
    <property type="molecule type" value="Genomic_DNA"/>
</dbReference>
<dbReference type="InterPro" id="IPR006426">
    <property type="entry name" value="Asn_synth_AEB"/>
</dbReference>
<feature type="active site" description="For GATase activity" evidence="8">
    <location>
        <position position="2"/>
    </location>
</feature>
<dbReference type="Gene3D" id="3.60.20.10">
    <property type="entry name" value="Glutamine Phosphoribosylpyrophosphate, subunit 1, domain 1"/>
    <property type="match status" value="1"/>
</dbReference>
<feature type="site" description="Important for beta-aspartyl-AMP intermediate formation" evidence="10">
    <location>
        <position position="371"/>
    </location>
</feature>
<comment type="similarity">
    <text evidence="2">Belongs to the asparagine synthetase family.</text>
</comment>
<comment type="catalytic activity">
    <reaction evidence="7">
        <text>L-aspartate + L-glutamine + ATP + H2O = L-asparagine + L-glutamate + AMP + diphosphate + H(+)</text>
        <dbReference type="Rhea" id="RHEA:12228"/>
        <dbReference type="ChEBI" id="CHEBI:15377"/>
        <dbReference type="ChEBI" id="CHEBI:15378"/>
        <dbReference type="ChEBI" id="CHEBI:29985"/>
        <dbReference type="ChEBI" id="CHEBI:29991"/>
        <dbReference type="ChEBI" id="CHEBI:30616"/>
        <dbReference type="ChEBI" id="CHEBI:33019"/>
        <dbReference type="ChEBI" id="CHEBI:58048"/>
        <dbReference type="ChEBI" id="CHEBI:58359"/>
        <dbReference type="ChEBI" id="CHEBI:456215"/>
        <dbReference type="EC" id="6.3.5.4"/>
    </reaction>
</comment>
<keyword evidence="13" id="KW-1185">Reference proteome</keyword>
<evidence type="ECO:0000256" key="2">
    <source>
        <dbReference type="ARBA" id="ARBA00005752"/>
    </source>
</evidence>
<evidence type="ECO:0000256" key="9">
    <source>
        <dbReference type="PIRSR" id="PIRSR001589-2"/>
    </source>
</evidence>
<reference evidence="12 13" key="1">
    <citation type="submission" date="2016-08" db="EMBL/GenBank/DDBJ databases">
        <title>Identification and validation of antigenic proteins from Pajaroellobacter abortibovis using de-novo genome sequence assembly and reverse vaccinology.</title>
        <authorList>
            <person name="Welly B.T."/>
            <person name="Miller M.R."/>
            <person name="Stott J.L."/>
            <person name="Blanchard M.T."/>
            <person name="Islas-Trejo A.D."/>
            <person name="O'Rourke S.M."/>
            <person name="Young A.E."/>
            <person name="Medrano J.F."/>
            <person name="Van Eenennaam A.L."/>
        </authorList>
    </citation>
    <scope>NUCLEOTIDE SEQUENCE [LARGE SCALE GENOMIC DNA]</scope>
    <source>
        <strain evidence="12 13">BTF92-0548A/99-0131</strain>
    </source>
</reference>
<keyword evidence="8" id="KW-0028">Amino-acid biosynthesis</keyword>
<dbReference type="Gene3D" id="3.40.50.620">
    <property type="entry name" value="HUPs"/>
    <property type="match status" value="2"/>
</dbReference>
<dbReference type="GO" id="GO:0006529">
    <property type="term" value="P:asparagine biosynthetic process"/>
    <property type="evidence" value="ECO:0007669"/>
    <property type="project" value="UniProtKB-KW"/>
</dbReference>
<dbReference type="SUPFAM" id="SSF52402">
    <property type="entry name" value="Adenine nucleotide alpha hydrolases-like"/>
    <property type="match status" value="1"/>
</dbReference>
<keyword evidence="6 8" id="KW-0315">Glutamine amidotransferase</keyword>
<dbReference type="AlphaFoldDB" id="A0A1L6MVM9"/>
<dbReference type="Pfam" id="PF13537">
    <property type="entry name" value="GATase_7"/>
    <property type="match status" value="1"/>
</dbReference>
<evidence type="ECO:0000313" key="13">
    <source>
        <dbReference type="Proteomes" id="UP000185544"/>
    </source>
</evidence>
<gene>
    <name evidence="12" type="ORF">BCY86_02095</name>
</gene>
<dbReference type="InterPro" id="IPR029055">
    <property type="entry name" value="Ntn_hydrolases_N"/>
</dbReference>
<dbReference type="InterPro" id="IPR001962">
    <property type="entry name" value="Asn_synthase"/>
</dbReference>
<dbReference type="Proteomes" id="UP000185544">
    <property type="component" value="Chromosome"/>
</dbReference>
<keyword evidence="8" id="KW-0061">Asparagine biosynthesis</keyword>
<feature type="domain" description="Glutamine amidotransferase type-2" evidence="11">
    <location>
        <begin position="2"/>
        <end position="218"/>
    </location>
</feature>
<dbReference type="NCBIfam" id="TIGR01536">
    <property type="entry name" value="asn_synth_AEB"/>
    <property type="match status" value="1"/>
</dbReference>
<dbReference type="PIRSF" id="PIRSF001589">
    <property type="entry name" value="Asn_synthetase_glu-h"/>
    <property type="match status" value="1"/>
</dbReference>
<dbReference type="CDD" id="cd01991">
    <property type="entry name" value="Asn_synthase_B_C"/>
    <property type="match status" value="1"/>
</dbReference>
<dbReference type="InterPro" id="IPR014729">
    <property type="entry name" value="Rossmann-like_a/b/a_fold"/>
</dbReference>
<dbReference type="SUPFAM" id="SSF56235">
    <property type="entry name" value="N-terminal nucleophile aminohydrolases (Ntn hydrolases)"/>
    <property type="match status" value="1"/>
</dbReference>
<dbReference type="PROSITE" id="PS51278">
    <property type="entry name" value="GATASE_TYPE_2"/>
    <property type="match status" value="1"/>
</dbReference>
<evidence type="ECO:0000256" key="10">
    <source>
        <dbReference type="PIRSR" id="PIRSR001589-3"/>
    </source>
</evidence>
<dbReference type="GO" id="GO:0005829">
    <property type="term" value="C:cytosol"/>
    <property type="evidence" value="ECO:0007669"/>
    <property type="project" value="TreeGrafter"/>
</dbReference>
<dbReference type="GO" id="GO:0005524">
    <property type="term" value="F:ATP binding"/>
    <property type="evidence" value="ECO:0007669"/>
    <property type="project" value="UniProtKB-KW"/>
</dbReference>
<dbReference type="OrthoDB" id="9763290at2"/>
<dbReference type="CDD" id="cd00712">
    <property type="entry name" value="AsnB"/>
    <property type="match status" value="1"/>
</dbReference>
<accession>A0A1L6MVM9</accession>
<dbReference type="EC" id="6.3.5.4" evidence="3"/>
<evidence type="ECO:0000313" key="12">
    <source>
        <dbReference type="EMBL" id="APR99603.1"/>
    </source>
</evidence>
<organism evidence="12 13">
    <name type="scientific">Pajaroellobacter abortibovis</name>
    <dbReference type="NCBI Taxonomy" id="1882918"/>
    <lineage>
        <taxon>Bacteria</taxon>
        <taxon>Pseudomonadati</taxon>
        <taxon>Myxococcota</taxon>
        <taxon>Polyangia</taxon>
        <taxon>Polyangiales</taxon>
        <taxon>Polyangiaceae</taxon>
    </lineage>
</organism>
<sequence>MCGIAGLAANFLERSERQALISSMRMAISHRGPDSGKDFSDENISLGMQRLAIIDLPGGEQPMFIEDDSIAIVYNGEIYNAASIRKELIKQGIPFYTRSDTEVILRLYQQNTEKVEQHLHGMWAFCIYDKPKRRIILSRDRFGIKPLFIAQVEQGLAFSSELDSLLQLCHLPHFFPLFSLNKSAAHAMLSWSYIPEDATIFSGIRRLPPATRYTVNLDGWTAYQSVYWELQPSHDSAYVRTLSEACELIEPLLQKSIQGHLTSDVPFATMLSGGIDSSLVNAYITDSGIHPTAYSTGSLISHFDETEHAKQTAKLLDLPHQIVIIDDESICKTLAEALLAHDEPFGDSSSIAAWILCKKISENYKVALGGDGGDEIFAGYAKHRIIPVRDALATFPYVRKVLKKVLNAFPRRIDRTSRWSELLRKTHRIARGLEEDDALTYVYLTQIASLEVTAPLLRDTSSASFFEAKALERFHQAKGEQLYRTLFCDLSNMLPNDMLTKMDRASMACSLEVRVPFLDHSLVEAGLGLPASFTLGKRGKEVLRALHAKWFGTELASRPKQGWGVPVEQWLRTWLAPCCDELFTEKRIERLGLLSTKTLGGGRWRTWVQHNPQILWNAVVLSLWGEAKLGKGPDEVRSLLRVEDSKPFRVWKKQ</sequence>
<dbReference type="KEGG" id="pabo:BCY86_02095"/>
<dbReference type="GO" id="GO:0004066">
    <property type="term" value="F:asparagine synthase (glutamine-hydrolyzing) activity"/>
    <property type="evidence" value="ECO:0007669"/>
    <property type="project" value="UniProtKB-EC"/>
</dbReference>